<dbReference type="InterPro" id="IPR007607">
    <property type="entry name" value="BacA/B"/>
</dbReference>
<dbReference type="EMBL" id="PKLZ01000017">
    <property type="protein sequence ID" value="PLW81094.1"/>
    <property type="molecule type" value="Genomic_DNA"/>
</dbReference>
<dbReference type="PANTHER" id="PTHR35024:SF4">
    <property type="entry name" value="POLYMER-FORMING CYTOSKELETAL PROTEIN"/>
    <property type="match status" value="1"/>
</dbReference>
<evidence type="ECO:0000256" key="1">
    <source>
        <dbReference type="ARBA" id="ARBA00044755"/>
    </source>
</evidence>
<dbReference type="OrthoDB" id="5294247at2"/>
<name>A0A2N5XY66_9GAMM</name>
<keyword evidence="3" id="KW-1185">Reference proteome</keyword>
<dbReference type="Proteomes" id="UP000234845">
    <property type="component" value="Unassembled WGS sequence"/>
</dbReference>
<comment type="similarity">
    <text evidence="1">Belongs to the bactofilin family.</text>
</comment>
<dbReference type="AlphaFoldDB" id="A0A2N5XY66"/>
<gene>
    <name evidence="2" type="ORF">CWI75_17595</name>
</gene>
<dbReference type="PANTHER" id="PTHR35024">
    <property type="entry name" value="HYPOTHETICAL CYTOSOLIC PROTEIN"/>
    <property type="match status" value="1"/>
</dbReference>
<comment type="caution">
    <text evidence="2">The sequence shown here is derived from an EMBL/GenBank/DDBJ whole genome shotgun (WGS) entry which is preliminary data.</text>
</comment>
<sequence>MLGSKRNGTTATGGTTLISKDTIVNGDISFSGNLEVEGEVKGNILSEQDQEAMVRVVESGRVEGEIRAPRVTINGTVEGSIHASQHLELAPHARVMGDIHYNLVEMSAGAEVNGRLLHTGEAVAGESGNHSGGSVDTIPEPEIASIALSGTKVD</sequence>
<dbReference type="Pfam" id="PF04519">
    <property type="entry name" value="Bactofilin"/>
    <property type="match status" value="1"/>
</dbReference>
<proteinExistence type="inferred from homology"/>
<dbReference type="RefSeq" id="WP_101522840.1">
    <property type="nucleotide sequence ID" value="NZ_PKLZ01000017.1"/>
</dbReference>
<reference evidence="3" key="1">
    <citation type="submission" date="2017-11" db="EMBL/GenBank/DDBJ databases">
        <title>The draft genome sequence of Chromatocurvus sp. F02.</title>
        <authorList>
            <person name="Du Z.-J."/>
            <person name="Chang Y.-Q."/>
        </authorList>
    </citation>
    <scope>NUCLEOTIDE SEQUENCE [LARGE SCALE GENOMIC DNA]</scope>
    <source>
        <strain evidence="3">F02</strain>
    </source>
</reference>
<evidence type="ECO:0000313" key="3">
    <source>
        <dbReference type="Proteomes" id="UP000234845"/>
    </source>
</evidence>
<organism evidence="2 3">
    <name type="scientific">Kineobactrum sediminis</name>
    <dbReference type="NCBI Taxonomy" id="1905677"/>
    <lineage>
        <taxon>Bacteria</taxon>
        <taxon>Pseudomonadati</taxon>
        <taxon>Pseudomonadota</taxon>
        <taxon>Gammaproteobacteria</taxon>
        <taxon>Cellvibrionales</taxon>
        <taxon>Halieaceae</taxon>
        <taxon>Kineobactrum</taxon>
    </lineage>
</organism>
<protein>
    <submittedName>
        <fullName evidence="2">Cell shape determination protein CcmA</fullName>
    </submittedName>
</protein>
<accession>A0A2N5XY66</accession>
<evidence type="ECO:0000313" key="2">
    <source>
        <dbReference type="EMBL" id="PLW81094.1"/>
    </source>
</evidence>